<dbReference type="SMART" id="SM00867">
    <property type="entry name" value="YceI"/>
    <property type="match status" value="1"/>
</dbReference>
<dbReference type="EMBL" id="BMXF01000001">
    <property type="protein sequence ID" value="GHB54538.1"/>
    <property type="molecule type" value="Genomic_DNA"/>
</dbReference>
<dbReference type="PANTHER" id="PTHR34406:SF1">
    <property type="entry name" value="PROTEIN YCEI"/>
    <property type="match status" value="1"/>
</dbReference>
<dbReference type="Proteomes" id="UP000598271">
    <property type="component" value="Unassembled WGS sequence"/>
</dbReference>
<protein>
    <submittedName>
        <fullName evidence="2">Polyisoprenoid-binding protein</fullName>
    </submittedName>
</protein>
<evidence type="ECO:0000313" key="2">
    <source>
        <dbReference type="EMBL" id="GHB54538.1"/>
    </source>
</evidence>
<dbReference type="PANTHER" id="PTHR34406">
    <property type="entry name" value="PROTEIN YCEI"/>
    <property type="match status" value="1"/>
</dbReference>
<accession>A0A8J3D549</accession>
<gene>
    <name evidence="2" type="ORF">GCM10007390_04480</name>
</gene>
<organism evidence="2 3">
    <name type="scientific">Persicitalea jodogahamensis</name>
    <dbReference type="NCBI Taxonomy" id="402147"/>
    <lineage>
        <taxon>Bacteria</taxon>
        <taxon>Pseudomonadati</taxon>
        <taxon>Bacteroidota</taxon>
        <taxon>Cytophagia</taxon>
        <taxon>Cytophagales</taxon>
        <taxon>Spirosomataceae</taxon>
        <taxon>Persicitalea</taxon>
    </lineage>
</organism>
<reference evidence="2 3" key="1">
    <citation type="journal article" date="2014" name="Int. J. Syst. Evol. Microbiol.">
        <title>Complete genome sequence of Corynebacterium casei LMG S-19264T (=DSM 44701T), isolated from a smear-ripened cheese.</title>
        <authorList>
            <consortium name="US DOE Joint Genome Institute (JGI-PGF)"/>
            <person name="Walter F."/>
            <person name="Albersmeier A."/>
            <person name="Kalinowski J."/>
            <person name="Ruckert C."/>
        </authorList>
    </citation>
    <scope>NUCLEOTIDE SEQUENCE [LARGE SCALE GENOMIC DNA]</scope>
    <source>
        <strain evidence="2 3">KCTC 12866</strain>
    </source>
</reference>
<dbReference type="InterPro" id="IPR007372">
    <property type="entry name" value="Lipid/polyisoprenoid-bd_YceI"/>
</dbReference>
<evidence type="ECO:0000313" key="3">
    <source>
        <dbReference type="Proteomes" id="UP000598271"/>
    </source>
</evidence>
<dbReference type="AlphaFoldDB" id="A0A8J3D549"/>
<evidence type="ECO:0000259" key="1">
    <source>
        <dbReference type="SMART" id="SM00867"/>
    </source>
</evidence>
<proteinExistence type="predicted"/>
<dbReference type="Gene3D" id="2.40.128.110">
    <property type="entry name" value="Lipid/polyisoprenoid-binding, YceI-like"/>
    <property type="match status" value="1"/>
</dbReference>
<dbReference type="SUPFAM" id="SSF101874">
    <property type="entry name" value="YceI-like"/>
    <property type="match status" value="1"/>
</dbReference>
<name>A0A8J3D549_9BACT</name>
<comment type="caution">
    <text evidence="2">The sequence shown here is derived from an EMBL/GenBank/DDBJ whole genome shotgun (WGS) entry which is preliminary data.</text>
</comment>
<dbReference type="Pfam" id="PF04264">
    <property type="entry name" value="YceI"/>
    <property type="match status" value="1"/>
</dbReference>
<dbReference type="InterPro" id="IPR036761">
    <property type="entry name" value="TTHA0802/YceI-like_sf"/>
</dbReference>
<keyword evidence="3" id="KW-1185">Reference proteome</keyword>
<dbReference type="RefSeq" id="WP_189562726.1">
    <property type="nucleotide sequence ID" value="NZ_BMXF01000001.1"/>
</dbReference>
<sequence length="179" mass="19960">METATKTVWNIDPTHSEIQFKVKHLVISTVTGHFRQFEGTVETDGEDFSTAEIAFSADTVSVDTNQEQRDQHLRTAEFFDVEKFPKMTFVSTNVKKVGDDDYIITGDLTIKDTTKSVELKAEHGGYMTDFYGNYKAGFEVTGKINRKDFGLVWGGVTEAGGIVVSDDVKLEFNIQVAKA</sequence>
<feature type="domain" description="Lipid/polyisoprenoid-binding YceI-like" evidence="1">
    <location>
        <begin position="8"/>
        <end position="177"/>
    </location>
</feature>